<gene>
    <name evidence="4" type="ORF">V5799_023710</name>
</gene>
<dbReference type="AlphaFoldDB" id="A0AAQ4FGQ6"/>
<proteinExistence type="inferred from homology"/>
<dbReference type="InterPro" id="IPR024079">
    <property type="entry name" value="MetalloPept_cat_dom_sf"/>
</dbReference>
<evidence type="ECO:0000256" key="2">
    <source>
        <dbReference type="SAM" id="Phobius"/>
    </source>
</evidence>
<feature type="domain" description="Peptidase M13 N-terminal" evidence="3">
    <location>
        <begin position="74"/>
        <end position="444"/>
    </location>
</feature>
<sequence length="516" mass="58848">ARSPHSTIIGRTFGNNKRTTLAIVAGATAFALFSFIIFLAASRGLSNTREFCLTEDCVRHTTLLTQYLDSSRDPCNNFSEYVCSAWHSSSDYSEQVTSVMDSLRFSWYKDFRDIMLQGSLKIPAGRKPLAMYDLCISGYKSGASQLTPFLEFLKRGELTWPEPPKELFEPLSLIVYLAYRWQSPFWISVSVLEPTSSGKRRILVTPGLYLPIVRKQHRSARHSYVKYWELFLVHLYPDAATRPPINVTDVENVRDVEEDILESMYSVMSSGAMQPALSPFGELRKHVPVVSVSGWVKAFQLGLSTKPNLNLEDYLVVSDMALIRTLAELLLKYTTRQLNIHLIWLLVQYHSPLAGYDFLKIHYGSERKAAKYLLAYCAHRVEVSYKVLVLALGFHSLFTVQDIRTIDTGFDTLVTAAIEKIDSSIWMDKESKLRATRKLTTVKKALWPPAPALDKDELERIHAKFPEKADTLFHYWASASIAATGANWTREYLEAFRLRWNNLPDYIGYDYVLNSV</sequence>
<dbReference type="PANTHER" id="PTHR11733:SF241">
    <property type="entry name" value="GH26575P-RELATED"/>
    <property type="match status" value="1"/>
</dbReference>
<dbReference type="PANTHER" id="PTHR11733">
    <property type="entry name" value="ZINC METALLOPROTEASE FAMILY M13 NEPRILYSIN-RELATED"/>
    <property type="match status" value="1"/>
</dbReference>
<dbReference type="EMBL" id="JARKHS020002680">
    <property type="protein sequence ID" value="KAK8786514.1"/>
    <property type="molecule type" value="Genomic_DNA"/>
</dbReference>
<keyword evidence="5" id="KW-1185">Reference proteome</keyword>
<comment type="similarity">
    <text evidence="1">Belongs to the peptidase M13 family.</text>
</comment>
<evidence type="ECO:0000256" key="1">
    <source>
        <dbReference type="ARBA" id="ARBA00007357"/>
    </source>
</evidence>
<dbReference type="GO" id="GO:0005886">
    <property type="term" value="C:plasma membrane"/>
    <property type="evidence" value="ECO:0007669"/>
    <property type="project" value="TreeGrafter"/>
</dbReference>
<keyword evidence="2" id="KW-0812">Transmembrane</keyword>
<comment type="caution">
    <text evidence="4">The sequence shown here is derived from an EMBL/GenBank/DDBJ whole genome shotgun (WGS) entry which is preliminary data.</text>
</comment>
<dbReference type="InterPro" id="IPR042089">
    <property type="entry name" value="Peptidase_M13_dom_2"/>
</dbReference>
<dbReference type="GO" id="GO:0004222">
    <property type="term" value="F:metalloendopeptidase activity"/>
    <property type="evidence" value="ECO:0007669"/>
    <property type="project" value="InterPro"/>
</dbReference>
<dbReference type="GO" id="GO:0016485">
    <property type="term" value="P:protein processing"/>
    <property type="evidence" value="ECO:0007669"/>
    <property type="project" value="TreeGrafter"/>
</dbReference>
<dbReference type="InterPro" id="IPR008753">
    <property type="entry name" value="Peptidase_M13_N"/>
</dbReference>
<keyword evidence="2" id="KW-0472">Membrane</keyword>
<reference evidence="4 5" key="1">
    <citation type="journal article" date="2023" name="Arcadia Sci">
        <title>De novo assembly of a long-read Amblyomma americanum tick genome.</title>
        <authorList>
            <person name="Chou S."/>
            <person name="Poskanzer K.E."/>
            <person name="Rollins M."/>
            <person name="Thuy-Boun P.S."/>
        </authorList>
    </citation>
    <scope>NUCLEOTIDE SEQUENCE [LARGE SCALE GENOMIC DNA]</scope>
    <source>
        <strain evidence="4">F_SG_1</strain>
        <tissue evidence="4">Salivary glands</tissue>
    </source>
</reference>
<evidence type="ECO:0000313" key="5">
    <source>
        <dbReference type="Proteomes" id="UP001321473"/>
    </source>
</evidence>
<feature type="transmembrane region" description="Helical" evidence="2">
    <location>
        <begin position="21"/>
        <end position="41"/>
    </location>
</feature>
<dbReference type="InterPro" id="IPR000718">
    <property type="entry name" value="Peptidase_M13"/>
</dbReference>
<feature type="non-terminal residue" evidence="4">
    <location>
        <position position="1"/>
    </location>
</feature>
<dbReference type="PROSITE" id="PS51885">
    <property type="entry name" value="NEPRILYSIN"/>
    <property type="match status" value="1"/>
</dbReference>
<dbReference type="Proteomes" id="UP001321473">
    <property type="component" value="Unassembled WGS sequence"/>
</dbReference>
<accession>A0AAQ4FGQ6</accession>
<dbReference type="Pfam" id="PF05649">
    <property type="entry name" value="Peptidase_M13_N"/>
    <property type="match status" value="1"/>
</dbReference>
<evidence type="ECO:0000259" key="3">
    <source>
        <dbReference type="Pfam" id="PF05649"/>
    </source>
</evidence>
<dbReference type="Gene3D" id="1.10.1380.10">
    <property type="entry name" value="Neutral endopeptidase , domain2"/>
    <property type="match status" value="1"/>
</dbReference>
<name>A0AAQ4FGQ6_AMBAM</name>
<evidence type="ECO:0000313" key="4">
    <source>
        <dbReference type="EMBL" id="KAK8786514.1"/>
    </source>
</evidence>
<dbReference type="Gene3D" id="3.40.390.10">
    <property type="entry name" value="Collagenase (Catalytic Domain)"/>
    <property type="match status" value="1"/>
</dbReference>
<organism evidence="4 5">
    <name type="scientific">Amblyomma americanum</name>
    <name type="common">Lone star tick</name>
    <dbReference type="NCBI Taxonomy" id="6943"/>
    <lineage>
        <taxon>Eukaryota</taxon>
        <taxon>Metazoa</taxon>
        <taxon>Ecdysozoa</taxon>
        <taxon>Arthropoda</taxon>
        <taxon>Chelicerata</taxon>
        <taxon>Arachnida</taxon>
        <taxon>Acari</taxon>
        <taxon>Parasitiformes</taxon>
        <taxon>Ixodida</taxon>
        <taxon>Ixodoidea</taxon>
        <taxon>Ixodidae</taxon>
        <taxon>Amblyomminae</taxon>
        <taxon>Amblyomma</taxon>
    </lineage>
</organism>
<protein>
    <recommendedName>
        <fullName evidence="3">Peptidase M13 N-terminal domain-containing protein</fullName>
    </recommendedName>
</protein>
<keyword evidence="2" id="KW-1133">Transmembrane helix</keyword>
<dbReference type="SUPFAM" id="SSF55486">
    <property type="entry name" value="Metalloproteases ('zincins'), catalytic domain"/>
    <property type="match status" value="1"/>
</dbReference>